<evidence type="ECO:0000256" key="2">
    <source>
        <dbReference type="ARBA" id="ARBA00016066"/>
    </source>
</evidence>
<dbReference type="RefSeq" id="XP_005708273.1">
    <property type="nucleotide sequence ID" value="XM_005708216.1"/>
</dbReference>
<dbReference type="Proteomes" id="UP000030680">
    <property type="component" value="Unassembled WGS sequence"/>
</dbReference>
<gene>
    <name evidence="8" type="ORF">Gasu_11280</name>
</gene>
<dbReference type="KEGG" id="gsl:Gasu_11280"/>
<dbReference type="InterPro" id="IPR037679">
    <property type="entry name" value="Apc5"/>
</dbReference>
<evidence type="ECO:0000256" key="1">
    <source>
        <dbReference type="ARBA" id="ARBA00007450"/>
    </source>
</evidence>
<evidence type="ECO:0000313" key="8">
    <source>
        <dbReference type="EMBL" id="EME31753.1"/>
    </source>
</evidence>
<comment type="similarity">
    <text evidence="1">Belongs to the APC5 family.</text>
</comment>
<dbReference type="Gramene" id="EME31753">
    <property type="protein sequence ID" value="EME31753"/>
    <property type="gene ID" value="Gasu_11280"/>
</dbReference>
<dbReference type="OrthoDB" id="2504561at2759"/>
<evidence type="ECO:0000256" key="5">
    <source>
        <dbReference type="ARBA" id="ARBA00022786"/>
    </source>
</evidence>
<dbReference type="GeneID" id="17090376"/>
<dbReference type="GO" id="GO:0031145">
    <property type="term" value="P:anaphase-promoting complex-dependent catabolic process"/>
    <property type="evidence" value="ECO:0007669"/>
    <property type="project" value="TreeGrafter"/>
</dbReference>
<dbReference type="GO" id="GO:0005680">
    <property type="term" value="C:anaphase-promoting complex"/>
    <property type="evidence" value="ECO:0007669"/>
    <property type="project" value="InterPro"/>
</dbReference>
<evidence type="ECO:0000256" key="3">
    <source>
        <dbReference type="ARBA" id="ARBA00022618"/>
    </source>
</evidence>
<evidence type="ECO:0000313" key="9">
    <source>
        <dbReference type="Proteomes" id="UP000030680"/>
    </source>
</evidence>
<sequence>MERQIAMAYLSKRRILNALKILSLCTKDRNTLNLEAWKLAAHCNRYPEAFDSYLDPSFLISDCLDKVLQASQECFLQPFVDKLEHIETVDELLDFVEQLKLLTASEATTEDNCGRFVHLEGPIGQFLRRVVIALESLSFEDICLLLDSWQSVDVSKEDFQNSSRYAWDFEVPCSLLPQNDHEAHRLLEGFSCGIIPIDEQISEFLTISTNDNRTTKAELVRFIQSIESADIVSAISSLHRYFDMELCSLDCGPQQASLLLASAYFTLGIQPMSIVNLHETIKVSQQAGDKHCQLQALLWLCLADMNKKHLLMERVKELAKEPSYNLLAAVKLAEWRISGKGVLSSAAWNESQHEEQVSLLIRDYIESYHSSPGSSNVSRIAFCLLEAEMWRLKGFLDISYNILEECCSREANCLFSYSFLQCICVLSFLDLERGNFERALERFEPAIRYLSSTESDRAQRNLDKDLIRIHVLYVLFWRSVYRQERHPARIVLERIESMVSSVDYSSSIEYAPMVHKAKCALARLEGDHQLALKICSDWEKLSISREKPLDYLEAKICEAEIFLHVSAPVKALLPALQVAKISEMNNIEYYRLIASLIVIEAQCQMHQFETAESTLEKIEPLLANGIPPLYQGKAYLLRVHIKFACYSQNESVATTFTETNKFLSAILKDIQLALDCFQKLQAFSYIRECHFLYETIQEIRQCKDKSLRSGVPSFDKGDWLPTDNKCNEQVVYCRVLEKLNKL</sequence>
<dbReference type="AlphaFoldDB" id="M2Y6T8"/>
<dbReference type="InterPro" id="IPR026000">
    <property type="entry name" value="Apc5_dom"/>
</dbReference>
<organism evidence="8 9">
    <name type="scientific">Galdieria sulphuraria</name>
    <name type="common">Red alga</name>
    <dbReference type="NCBI Taxonomy" id="130081"/>
    <lineage>
        <taxon>Eukaryota</taxon>
        <taxon>Rhodophyta</taxon>
        <taxon>Bangiophyceae</taxon>
        <taxon>Galdieriales</taxon>
        <taxon>Galdieriaceae</taxon>
        <taxon>Galdieria</taxon>
    </lineage>
</organism>
<feature type="domain" description="Anaphase-promoting complex subunit 5" evidence="7">
    <location>
        <begin position="220"/>
        <end position="302"/>
    </location>
</feature>
<dbReference type="GO" id="GO:0070979">
    <property type="term" value="P:protein K11-linked ubiquitination"/>
    <property type="evidence" value="ECO:0007669"/>
    <property type="project" value="TreeGrafter"/>
</dbReference>
<dbReference type="EMBL" id="KB454490">
    <property type="protein sequence ID" value="EME31753.1"/>
    <property type="molecule type" value="Genomic_DNA"/>
</dbReference>
<dbReference type="Pfam" id="PF12862">
    <property type="entry name" value="ANAPC5"/>
    <property type="match status" value="1"/>
</dbReference>
<accession>M2Y6T8</accession>
<dbReference type="eggNOG" id="ENOG502SFPE">
    <property type="taxonomic scope" value="Eukaryota"/>
</dbReference>
<keyword evidence="4" id="KW-0498">Mitosis</keyword>
<dbReference type="PANTHER" id="PTHR12830:SF9">
    <property type="entry name" value="ANAPHASE-PROMOTING COMPLEX SUBUNIT 5"/>
    <property type="match status" value="1"/>
</dbReference>
<evidence type="ECO:0000256" key="4">
    <source>
        <dbReference type="ARBA" id="ARBA00022776"/>
    </source>
</evidence>
<proteinExistence type="inferred from homology"/>
<name>M2Y6T8_GALSU</name>
<keyword evidence="3" id="KW-0132">Cell division</keyword>
<dbReference type="PANTHER" id="PTHR12830">
    <property type="entry name" value="ANAPHASE-PROMOTING COMPLEX SUBUNIT 5"/>
    <property type="match status" value="1"/>
</dbReference>
<dbReference type="GO" id="GO:0045842">
    <property type="term" value="P:positive regulation of mitotic metaphase/anaphase transition"/>
    <property type="evidence" value="ECO:0007669"/>
    <property type="project" value="TreeGrafter"/>
</dbReference>
<keyword evidence="5" id="KW-0833">Ubl conjugation pathway</keyword>
<keyword evidence="9" id="KW-1185">Reference proteome</keyword>
<reference evidence="9" key="1">
    <citation type="journal article" date="2013" name="Science">
        <title>Gene transfer from bacteria and archaea facilitated evolution of an extremophilic eukaryote.</title>
        <authorList>
            <person name="Schonknecht G."/>
            <person name="Chen W.H."/>
            <person name="Ternes C.M."/>
            <person name="Barbier G.G."/>
            <person name="Shrestha R.P."/>
            <person name="Stanke M."/>
            <person name="Brautigam A."/>
            <person name="Baker B.J."/>
            <person name="Banfield J.F."/>
            <person name="Garavito R.M."/>
            <person name="Carr K."/>
            <person name="Wilkerson C."/>
            <person name="Rensing S.A."/>
            <person name="Gagneul D."/>
            <person name="Dickenson N.E."/>
            <person name="Oesterhelt C."/>
            <person name="Lercher M.J."/>
            <person name="Weber A.P."/>
        </authorList>
    </citation>
    <scope>NUCLEOTIDE SEQUENCE [LARGE SCALE GENOMIC DNA]</scope>
    <source>
        <strain evidence="9">074W</strain>
    </source>
</reference>
<keyword evidence="6" id="KW-0131">Cell cycle</keyword>
<protein>
    <recommendedName>
        <fullName evidence="2">Anaphase-promoting complex subunit 5</fullName>
    </recommendedName>
</protein>
<evidence type="ECO:0000259" key="7">
    <source>
        <dbReference type="Pfam" id="PF12862"/>
    </source>
</evidence>
<evidence type="ECO:0000256" key="6">
    <source>
        <dbReference type="ARBA" id="ARBA00023306"/>
    </source>
</evidence>
<dbReference type="GO" id="GO:0051301">
    <property type="term" value="P:cell division"/>
    <property type="evidence" value="ECO:0007669"/>
    <property type="project" value="UniProtKB-KW"/>
</dbReference>